<organism evidence="3 4">
    <name type="scientific">Dermatophagoides farinae</name>
    <name type="common">American house dust mite</name>
    <dbReference type="NCBI Taxonomy" id="6954"/>
    <lineage>
        <taxon>Eukaryota</taxon>
        <taxon>Metazoa</taxon>
        <taxon>Ecdysozoa</taxon>
        <taxon>Arthropoda</taxon>
        <taxon>Chelicerata</taxon>
        <taxon>Arachnida</taxon>
        <taxon>Acari</taxon>
        <taxon>Acariformes</taxon>
        <taxon>Sarcoptiformes</taxon>
        <taxon>Astigmata</taxon>
        <taxon>Psoroptidia</taxon>
        <taxon>Analgoidea</taxon>
        <taxon>Pyroglyphidae</taxon>
        <taxon>Dermatophagoidinae</taxon>
        <taxon>Dermatophagoides</taxon>
    </lineage>
</organism>
<evidence type="ECO:0000313" key="2">
    <source>
        <dbReference type="EMBL" id="KAH7639206.1"/>
    </source>
</evidence>
<evidence type="ECO:0000313" key="3">
    <source>
        <dbReference type="EMBL" id="KAH9522251.1"/>
    </source>
</evidence>
<dbReference type="Proteomes" id="UP000790347">
    <property type="component" value="Unassembled WGS sequence"/>
</dbReference>
<dbReference type="Proteomes" id="UP000828236">
    <property type="component" value="Unassembled WGS sequence"/>
</dbReference>
<proteinExistence type="predicted"/>
<reference evidence="2" key="3">
    <citation type="journal article" date="2021" name="World Allergy Organ. J.">
        <title>Chromosome-level assembly of Dermatophagoides farinae genome and transcriptome reveals two novel allergens Der f 37 and Der f 39.</title>
        <authorList>
            <person name="Chen J."/>
            <person name="Cai Z."/>
            <person name="Fan D."/>
            <person name="Hu J."/>
            <person name="Hou Y."/>
            <person name="He Y."/>
            <person name="Zhang Z."/>
            <person name="Zhao Z."/>
            <person name="Gao P."/>
            <person name="Hu W."/>
            <person name="Sun J."/>
            <person name="Li J."/>
            <person name="Ji K."/>
        </authorList>
    </citation>
    <scope>NUCLEOTIDE SEQUENCE</scope>
    <source>
        <strain evidence="2">JKM2019</strain>
    </source>
</reference>
<keyword evidence="4" id="KW-1185">Reference proteome</keyword>
<dbReference type="OrthoDB" id="6408127at2759"/>
<protein>
    <submittedName>
        <fullName evidence="3">Uncharacterized protein</fullName>
    </submittedName>
</protein>
<evidence type="ECO:0000313" key="4">
    <source>
        <dbReference type="Proteomes" id="UP000790347"/>
    </source>
</evidence>
<dbReference type="PANTHER" id="PTHR33964">
    <property type="entry name" value="RE45066P-RELATED"/>
    <property type="match status" value="1"/>
</dbReference>
<reference evidence="2" key="2">
    <citation type="submission" date="2020-06" db="EMBL/GenBank/DDBJ databases">
        <authorList>
            <person name="Ji K."/>
            <person name="Li J."/>
        </authorList>
    </citation>
    <scope>NUCLEOTIDE SEQUENCE</scope>
    <source>
        <strain evidence="2">JKM2019</strain>
        <tissue evidence="2">Whole body</tissue>
    </source>
</reference>
<feature type="chain" id="PRO_5038277018" evidence="1">
    <location>
        <begin position="21"/>
        <end position="247"/>
    </location>
</feature>
<keyword evidence="1" id="KW-0732">Signal</keyword>
<reference evidence="3" key="4">
    <citation type="journal article" date="2022" name="Res Sq">
        <title>Comparative Genomics Reveals Insights into the Divergent Evolution of Astigmatic Mites and Household Pest Adaptations.</title>
        <authorList>
            <person name="Xiong Q."/>
            <person name="Wan A.T.-Y."/>
            <person name="Liu X.-Y."/>
            <person name="Fung C.S.-H."/>
            <person name="Xiao X."/>
            <person name="Malainual N."/>
            <person name="Hou J."/>
            <person name="Wang L."/>
            <person name="Wang M."/>
            <person name="Yang K."/>
            <person name="Cui Y."/>
            <person name="Leung E."/>
            <person name="Nong W."/>
            <person name="Shin S.-K."/>
            <person name="Au S."/>
            <person name="Jeong K.Y."/>
            <person name="Chew F.T."/>
            <person name="Hui J."/>
            <person name="Leung T.F."/>
            <person name="Tungtrongchitr A."/>
            <person name="Zhong N."/>
            <person name="Liu Z."/>
            <person name="Tsui S."/>
        </authorList>
    </citation>
    <scope>NUCLEOTIDE SEQUENCE</scope>
    <source>
        <strain evidence="3">Derf</strain>
        <tissue evidence="3">Whole organism</tissue>
    </source>
</reference>
<dbReference type="EMBL" id="SDOV01000007">
    <property type="protein sequence ID" value="KAH7639206.1"/>
    <property type="molecule type" value="Genomic_DNA"/>
</dbReference>
<evidence type="ECO:0000256" key="1">
    <source>
        <dbReference type="SAM" id="SignalP"/>
    </source>
</evidence>
<feature type="signal peptide" evidence="1">
    <location>
        <begin position="1"/>
        <end position="20"/>
    </location>
</feature>
<name>A0A922L6K9_DERFA</name>
<reference evidence="3" key="1">
    <citation type="submission" date="2013-05" db="EMBL/GenBank/DDBJ databases">
        <authorList>
            <person name="Yim A.K.Y."/>
            <person name="Chan T.F."/>
            <person name="Ji K.M."/>
            <person name="Liu X.Y."/>
            <person name="Zhou J.W."/>
            <person name="Li R.Q."/>
            <person name="Yang K.Y."/>
            <person name="Li J."/>
            <person name="Li M."/>
            <person name="Law P.T.W."/>
            <person name="Wu Y.L."/>
            <person name="Cai Z.L."/>
            <person name="Qin H."/>
            <person name="Bao Y."/>
            <person name="Leung R.K.K."/>
            <person name="Ng P.K.S."/>
            <person name="Zou J."/>
            <person name="Zhong X.J."/>
            <person name="Ran P.X."/>
            <person name="Zhong N.S."/>
            <person name="Liu Z.G."/>
            <person name="Tsui S.K.W."/>
        </authorList>
    </citation>
    <scope>NUCLEOTIDE SEQUENCE</scope>
    <source>
        <strain evidence="3">Derf</strain>
        <tissue evidence="3">Whole organism</tissue>
    </source>
</reference>
<dbReference type="EMBL" id="ASGP02000002">
    <property type="protein sequence ID" value="KAH9522251.1"/>
    <property type="molecule type" value="Genomic_DNA"/>
</dbReference>
<sequence length="247" mass="28104">MLSSLLIFTIFSTTVWPSSSSSSTLTCTETNLANADLCGEKLFFVGKNSRPFPVNETELNDYCNETIQLIKCVRKFTEQCAKNSEQKQLANVMLYTVRSLHRSTCGSKTKRLQLLHMSSCVNSLRKQSSHCMNQMLIRFGQALGLQQQNNRIPYGCCSFHRMKSCVLEHAERQPKYCDSKSIEYFDQYISNMAGNTLQLMCSDYDGDSDRCQRINRLSYDISKIILPKSILKAFGNLLLLSSDFQTV</sequence>
<comment type="caution">
    <text evidence="3">The sequence shown here is derived from an EMBL/GenBank/DDBJ whole genome shotgun (WGS) entry which is preliminary data.</text>
</comment>
<dbReference type="PANTHER" id="PTHR33964:SF1">
    <property type="entry name" value="RE45066P"/>
    <property type="match status" value="1"/>
</dbReference>
<dbReference type="AlphaFoldDB" id="A0A922L6K9"/>
<accession>A0A922L6K9</accession>
<gene>
    <name evidence="3" type="ORF">DERF_005839</name>
    <name evidence="2" type="ORF">HUG17_3239</name>
</gene>